<reference evidence="1 2" key="1">
    <citation type="submission" date="2018-03" db="EMBL/GenBank/DDBJ databases">
        <title>Genomes of Pezizomycetes fungi and the evolution of truffles.</title>
        <authorList>
            <person name="Murat C."/>
            <person name="Payen T."/>
            <person name="Noel B."/>
            <person name="Kuo A."/>
            <person name="Martin F.M."/>
        </authorList>
    </citation>
    <scope>NUCLEOTIDE SEQUENCE [LARGE SCALE GENOMIC DNA]</scope>
    <source>
        <strain evidence="1">091103-1</strain>
    </source>
</reference>
<protein>
    <submittedName>
        <fullName evidence="1">Uncharacterized protein</fullName>
    </submittedName>
</protein>
<comment type="caution">
    <text evidence="1">The sequence shown here is derived from an EMBL/GenBank/DDBJ whole genome shotgun (WGS) entry which is preliminary data.</text>
</comment>
<keyword evidence="2" id="KW-1185">Reference proteome</keyword>
<organism evidence="1 2">
    <name type="scientific">Tuber magnatum</name>
    <name type="common">white Piedmont truffle</name>
    <dbReference type="NCBI Taxonomy" id="42249"/>
    <lineage>
        <taxon>Eukaryota</taxon>
        <taxon>Fungi</taxon>
        <taxon>Dikarya</taxon>
        <taxon>Ascomycota</taxon>
        <taxon>Pezizomycotina</taxon>
        <taxon>Pezizomycetes</taxon>
        <taxon>Pezizales</taxon>
        <taxon>Tuberaceae</taxon>
        <taxon>Tuber</taxon>
    </lineage>
</organism>
<gene>
    <name evidence="1" type="ORF">C7212DRAFT_346750</name>
</gene>
<dbReference type="EMBL" id="PYWC01000074">
    <property type="protein sequence ID" value="PWW73790.1"/>
    <property type="molecule type" value="Genomic_DNA"/>
</dbReference>
<evidence type="ECO:0000313" key="2">
    <source>
        <dbReference type="Proteomes" id="UP000246991"/>
    </source>
</evidence>
<accession>A0A317SJQ3</accession>
<proteinExistence type="predicted"/>
<evidence type="ECO:0000313" key="1">
    <source>
        <dbReference type="EMBL" id="PWW73790.1"/>
    </source>
</evidence>
<dbReference type="Proteomes" id="UP000246991">
    <property type="component" value="Unassembled WGS sequence"/>
</dbReference>
<dbReference type="AlphaFoldDB" id="A0A317SJQ3"/>
<sequence>MSALPQGPLRHPCVPHTLILLGTTPESLSPHHIRPPTADSIMAWWSRDRLAISQRLYRTRQVAAHLRHTLQALQHQVYEDRERRESMRLRLRELEGLKRLKDSSNTITRSVDMVMQGQDSFGWVTRLQMAALSDHGPGGGPGRPHHYSMDKTISTYETINGAYLGGDYLYRIYVEAGRLLASRERVASLLMDHRGRIGPDAVIGDSKT</sequence>
<name>A0A317SJQ3_9PEZI</name>